<proteinExistence type="predicted"/>
<protein>
    <submittedName>
        <fullName evidence="2">Uncharacterized protein</fullName>
    </submittedName>
</protein>
<keyword evidence="1" id="KW-0472">Membrane</keyword>
<dbReference type="EMBL" id="BONY01000082">
    <property type="protein sequence ID" value="GIH10011.1"/>
    <property type="molecule type" value="Genomic_DNA"/>
</dbReference>
<reference evidence="2" key="1">
    <citation type="submission" date="2021-01" db="EMBL/GenBank/DDBJ databases">
        <title>Whole genome shotgun sequence of Rhizocola hellebori NBRC 109834.</title>
        <authorList>
            <person name="Komaki H."/>
            <person name="Tamura T."/>
        </authorList>
    </citation>
    <scope>NUCLEOTIDE SEQUENCE</scope>
    <source>
        <strain evidence="2">NBRC 109834</strain>
    </source>
</reference>
<dbReference type="RefSeq" id="WP_203913735.1">
    <property type="nucleotide sequence ID" value="NZ_BONY01000082.1"/>
</dbReference>
<feature type="transmembrane region" description="Helical" evidence="1">
    <location>
        <begin position="49"/>
        <end position="73"/>
    </location>
</feature>
<evidence type="ECO:0000313" key="3">
    <source>
        <dbReference type="Proteomes" id="UP000612899"/>
    </source>
</evidence>
<dbReference type="AlphaFoldDB" id="A0A8J3QIT4"/>
<evidence type="ECO:0000313" key="2">
    <source>
        <dbReference type="EMBL" id="GIH10011.1"/>
    </source>
</evidence>
<keyword evidence="3" id="KW-1185">Reference proteome</keyword>
<sequence length="110" mass="11599">MTIAGATRAELASTLRRQRAYSSLVWALRFAVLTVTMCVLTAIMGVDTLILIGLICPIVSLLLLLATMVAVVASQARPQLPDDSLQTQLQLPISVIALAGRDAVRGVPGS</sequence>
<evidence type="ECO:0000256" key="1">
    <source>
        <dbReference type="SAM" id="Phobius"/>
    </source>
</evidence>
<name>A0A8J3QIT4_9ACTN</name>
<accession>A0A8J3QIT4</accession>
<keyword evidence="1" id="KW-0812">Transmembrane</keyword>
<feature type="transmembrane region" description="Helical" evidence="1">
    <location>
        <begin position="21"/>
        <end position="43"/>
    </location>
</feature>
<keyword evidence="1" id="KW-1133">Transmembrane helix</keyword>
<gene>
    <name evidence="2" type="ORF">Rhe02_80780</name>
</gene>
<comment type="caution">
    <text evidence="2">The sequence shown here is derived from an EMBL/GenBank/DDBJ whole genome shotgun (WGS) entry which is preliminary data.</text>
</comment>
<dbReference type="Proteomes" id="UP000612899">
    <property type="component" value="Unassembled WGS sequence"/>
</dbReference>
<organism evidence="2 3">
    <name type="scientific">Rhizocola hellebori</name>
    <dbReference type="NCBI Taxonomy" id="1392758"/>
    <lineage>
        <taxon>Bacteria</taxon>
        <taxon>Bacillati</taxon>
        <taxon>Actinomycetota</taxon>
        <taxon>Actinomycetes</taxon>
        <taxon>Micromonosporales</taxon>
        <taxon>Micromonosporaceae</taxon>
        <taxon>Rhizocola</taxon>
    </lineage>
</organism>